<organism evidence="6 7">
    <name type="scientific">Paludisphaera mucosa</name>
    <dbReference type="NCBI Taxonomy" id="3030827"/>
    <lineage>
        <taxon>Bacteria</taxon>
        <taxon>Pseudomonadati</taxon>
        <taxon>Planctomycetota</taxon>
        <taxon>Planctomycetia</taxon>
        <taxon>Isosphaerales</taxon>
        <taxon>Isosphaeraceae</taxon>
        <taxon>Paludisphaera</taxon>
    </lineage>
</organism>
<dbReference type="EMBL" id="JARRAG010000002">
    <property type="protein sequence ID" value="MDG3004063.1"/>
    <property type="molecule type" value="Genomic_DNA"/>
</dbReference>
<keyword evidence="7" id="KW-1185">Reference proteome</keyword>
<comment type="caution">
    <text evidence="6">The sequence shown here is derived from an EMBL/GenBank/DDBJ whole genome shotgun (WGS) entry which is preliminary data.</text>
</comment>
<protein>
    <submittedName>
        <fullName evidence="6">Family 20 glycosylhydrolase</fullName>
    </submittedName>
</protein>
<evidence type="ECO:0000256" key="4">
    <source>
        <dbReference type="SAM" id="SignalP"/>
    </source>
</evidence>
<feature type="chain" id="PRO_5045643771" evidence="4">
    <location>
        <begin position="22"/>
        <end position="384"/>
    </location>
</feature>
<evidence type="ECO:0000256" key="1">
    <source>
        <dbReference type="ARBA" id="ARBA00006285"/>
    </source>
</evidence>
<dbReference type="PANTHER" id="PTHR22600">
    <property type="entry name" value="BETA-HEXOSAMINIDASE"/>
    <property type="match status" value="1"/>
</dbReference>
<keyword evidence="3" id="KW-0378">Hydrolase</keyword>
<keyword evidence="2 4" id="KW-0732">Signal</keyword>
<proteinExistence type="inferred from homology"/>
<dbReference type="InterPro" id="IPR017853">
    <property type="entry name" value="GH"/>
</dbReference>
<dbReference type="Pfam" id="PF00728">
    <property type="entry name" value="Glyco_hydro_20"/>
    <property type="match status" value="1"/>
</dbReference>
<sequence length="384" mass="43139">MSRFAALGLIVLAGLAAAARADEPDRLDAVLPVRGLCIASPSPKRVDEFARFIELELAPRHVNTLILRVDFNYQYASRPELASADGLSKADAAKLVEVCKKRKIRIIPQVNLLGHQSWSGHVGKLLQVYPEFDETPWVKMPEKYKWPNPDGLYCKSYCPLHPRVHEVVFPVVDEICEAFEADAFHAGLDEVFYIGEAKCERCGGKDRSVLLADEVKRIRDHLAAKNRRLWIWADRLIDGRTTGLGEWEASTNDTHRAVDLIPKDVVLCDWHYVRPDPTTVAFALKGLDVVACPWRKPSVALMQLEDMTKLRERSSRATRKHLLGMVQTVWSGADGFIDEYYGRRPPRRDAKPDESEVACFHALFDAVGKLEAKGESAAATEEGR</sequence>
<dbReference type="InterPro" id="IPR025705">
    <property type="entry name" value="Beta_hexosaminidase_sua/sub"/>
</dbReference>
<feature type="domain" description="Glycoside hydrolase family 20 catalytic" evidence="5">
    <location>
        <begin position="86"/>
        <end position="294"/>
    </location>
</feature>
<gene>
    <name evidence="6" type="ORF">PZE19_09785</name>
</gene>
<dbReference type="SUPFAM" id="SSF51445">
    <property type="entry name" value="(Trans)glycosidases"/>
    <property type="match status" value="1"/>
</dbReference>
<dbReference type="PANTHER" id="PTHR22600:SF26">
    <property type="entry name" value="BETA-N-ACETYLHEXOSAMINIDASE"/>
    <property type="match status" value="1"/>
</dbReference>
<dbReference type="InterPro" id="IPR015883">
    <property type="entry name" value="Glyco_hydro_20_cat"/>
</dbReference>
<name>A0ABT6F9J1_9BACT</name>
<evidence type="ECO:0000256" key="3">
    <source>
        <dbReference type="ARBA" id="ARBA00022801"/>
    </source>
</evidence>
<dbReference type="RefSeq" id="WP_277860425.1">
    <property type="nucleotide sequence ID" value="NZ_JARRAG010000002.1"/>
</dbReference>
<dbReference type="Proteomes" id="UP001216907">
    <property type="component" value="Unassembled WGS sequence"/>
</dbReference>
<evidence type="ECO:0000259" key="5">
    <source>
        <dbReference type="Pfam" id="PF00728"/>
    </source>
</evidence>
<evidence type="ECO:0000256" key="2">
    <source>
        <dbReference type="ARBA" id="ARBA00022729"/>
    </source>
</evidence>
<accession>A0ABT6F9J1</accession>
<evidence type="ECO:0000313" key="6">
    <source>
        <dbReference type="EMBL" id="MDG3004063.1"/>
    </source>
</evidence>
<evidence type="ECO:0000313" key="7">
    <source>
        <dbReference type="Proteomes" id="UP001216907"/>
    </source>
</evidence>
<reference evidence="6 7" key="1">
    <citation type="submission" date="2023-03" db="EMBL/GenBank/DDBJ databases">
        <title>Paludisphaera mucosa sp. nov. a novel planctomycete from northern fen.</title>
        <authorList>
            <person name="Ivanova A."/>
        </authorList>
    </citation>
    <scope>NUCLEOTIDE SEQUENCE [LARGE SCALE GENOMIC DNA]</scope>
    <source>
        <strain evidence="6 7">Pla2</strain>
    </source>
</reference>
<dbReference type="Gene3D" id="3.20.20.80">
    <property type="entry name" value="Glycosidases"/>
    <property type="match status" value="1"/>
</dbReference>
<comment type="similarity">
    <text evidence="1">Belongs to the glycosyl hydrolase 20 family.</text>
</comment>
<feature type="signal peptide" evidence="4">
    <location>
        <begin position="1"/>
        <end position="21"/>
    </location>
</feature>